<dbReference type="PaxDb" id="39947-A0A0P0W1Q8"/>
<reference evidence="2 3" key="3">
    <citation type="journal article" date="2013" name="Rice">
        <title>Improvement of the Oryza sativa Nipponbare reference genome using next generation sequence and optical map data.</title>
        <authorList>
            <person name="Kawahara Y."/>
            <person name="de la Bastide M."/>
            <person name="Hamilton J.P."/>
            <person name="Kanamori H."/>
            <person name="McCombie W.R."/>
            <person name="Ouyang S."/>
            <person name="Schwartz D.C."/>
            <person name="Tanaka T."/>
            <person name="Wu J."/>
            <person name="Zhou S."/>
            <person name="Childs K.L."/>
            <person name="Davidson R.M."/>
            <person name="Lin H."/>
            <person name="Quesada-Ocampo L."/>
            <person name="Vaillancourt B."/>
            <person name="Sakai H."/>
            <person name="Lee S.S."/>
            <person name="Kim J."/>
            <person name="Numa H."/>
            <person name="Itoh T."/>
            <person name="Buell C.R."/>
            <person name="Matsumoto T."/>
        </authorList>
    </citation>
    <scope>NUCLEOTIDE SEQUENCE [LARGE SCALE GENOMIC DNA]</scope>
    <source>
        <strain evidence="3">cv. Nipponbare</strain>
    </source>
</reference>
<proteinExistence type="predicted"/>
<feature type="compositionally biased region" description="Polar residues" evidence="1">
    <location>
        <begin position="27"/>
        <end position="36"/>
    </location>
</feature>
<evidence type="ECO:0000256" key="1">
    <source>
        <dbReference type="SAM" id="MobiDB-lite"/>
    </source>
</evidence>
<reference evidence="2 3" key="2">
    <citation type="journal article" date="2013" name="Plant Cell Physiol.">
        <title>Rice Annotation Project Database (RAP-DB): an integrative and interactive database for rice genomics.</title>
        <authorList>
            <person name="Sakai H."/>
            <person name="Lee S.S."/>
            <person name="Tanaka T."/>
            <person name="Numa H."/>
            <person name="Kim J."/>
            <person name="Kawahara Y."/>
            <person name="Wakimoto H."/>
            <person name="Yang C.C."/>
            <person name="Iwamoto M."/>
            <person name="Abe T."/>
            <person name="Yamada Y."/>
            <person name="Muto A."/>
            <person name="Inokuchi H."/>
            <person name="Ikemura T."/>
            <person name="Matsumoto T."/>
            <person name="Sasaki T."/>
            <person name="Itoh T."/>
        </authorList>
    </citation>
    <scope>NUCLEOTIDE SEQUENCE [LARGE SCALE GENOMIC DNA]</scope>
    <source>
        <strain evidence="3">cv. Nipponbare</strain>
    </source>
</reference>
<protein>
    <submittedName>
        <fullName evidence="2">Os03g0693500 protein</fullName>
    </submittedName>
</protein>
<dbReference type="AlphaFoldDB" id="A0A0P0W1Q8"/>
<evidence type="ECO:0000313" key="2">
    <source>
        <dbReference type="EMBL" id="BAS85860.1"/>
    </source>
</evidence>
<name>A0A0P0W1Q8_ORYSJ</name>
<feature type="region of interest" description="Disordered" evidence="1">
    <location>
        <begin position="1"/>
        <end position="41"/>
    </location>
</feature>
<evidence type="ECO:0000313" key="3">
    <source>
        <dbReference type="Proteomes" id="UP000059680"/>
    </source>
</evidence>
<keyword evidence="3" id="KW-1185">Reference proteome</keyword>
<accession>A0A0P0W1Q8</accession>
<reference evidence="3" key="1">
    <citation type="journal article" date="2005" name="Nature">
        <title>The map-based sequence of the rice genome.</title>
        <authorList>
            <consortium name="International rice genome sequencing project (IRGSP)"/>
            <person name="Matsumoto T."/>
            <person name="Wu J."/>
            <person name="Kanamori H."/>
            <person name="Katayose Y."/>
            <person name="Fujisawa M."/>
            <person name="Namiki N."/>
            <person name="Mizuno H."/>
            <person name="Yamamoto K."/>
            <person name="Antonio B.A."/>
            <person name="Baba T."/>
            <person name="Sakata K."/>
            <person name="Nagamura Y."/>
            <person name="Aoki H."/>
            <person name="Arikawa K."/>
            <person name="Arita K."/>
            <person name="Bito T."/>
            <person name="Chiden Y."/>
            <person name="Fujitsuka N."/>
            <person name="Fukunaka R."/>
            <person name="Hamada M."/>
            <person name="Harada C."/>
            <person name="Hayashi A."/>
            <person name="Hijishita S."/>
            <person name="Honda M."/>
            <person name="Hosokawa S."/>
            <person name="Ichikawa Y."/>
            <person name="Idonuma A."/>
            <person name="Iijima M."/>
            <person name="Ikeda M."/>
            <person name="Ikeno M."/>
            <person name="Ito K."/>
            <person name="Ito S."/>
            <person name="Ito T."/>
            <person name="Ito Y."/>
            <person name="Ito Y."/>
            <person name="Iwabuchi A."/>
            <person name="Kamiya K."/>
            <person name="Karasawa W."/>
            <person name="Kurita K."/>
            <person name="Katagiri S."/>
            <person name="Kikuta A."/>
            <person name="Kobayashi H."/>
            <person name="Kobayashi N."/>
            <person name="Machita K."/>
            <person name="Maehara T."/>
            <person name="Masukawa M."/>
            <person name="Mizubayashi T."/>
            <person name="Mukai Y."/>
            <person name="Nagasaki H."/>
            <person name="Nagata Y."/>
            <person name="Naito S."/>
            <person name="Nakashima M."/>
            <person name="Nakama Y."/>
            <person name="Nakamichi Y."/>
            <person name="Nakamura M."/>
            <person name="Meguro A."/>
            <person name="Negishi M."/>
            <person name="Ohta I."/>
            <person name="Ohta T."/>
            <person name="Okamoto M."/>
            <person name="Ono N."/>
            <person name="Saji S."/>
            <person name="Sakaguchi M."/>
            <person name="Sakai K."/>
            <person name="Shibata M."/>
            <person name="Shimokawa T."/>
            <person name="Song J."/>
            <person name="Takazaki Y."/>
            <person name="Terasawa K."/>
            <person name="Tsugane M."/>
            <person name="Tsuji K."/>
            <person name="Ueda S."/>
            <person name="Waki K."/>
            <person name="Yamagata H."/>
            <person name="Yamamoto M."/>
            <person name="Yamamoto S."/>
            <person name="Yamane H."/>
            <person name="Yoshiki S."/>
            <person name="Yoshihara R."/>
            <person name="Yukawa K."/>
            <person name="Zhong H."/>
            <person name="Yano M."/>
            <person name="Yuan Q."/>
            <person name="Ouyang S."/>
            <person name="Liu J."/>
            <person name="Jones K.M."/>
            <person name="Gansberger K."/>
            <person name="Moffat K."/>
            <person name="Hill J."/>
            <person name="Bera J."/>
            <person name="Fadrosh D."/>
            <person name="Jin S."/>
            <person name="Johri S."/>
            <person name="Kim M."/>
            <person name="Overton L."/>
            <person name="Reardon M."/>
            <person name="Tsitrin T."/>
            <person name="Vuong H."/>
            <person name="Weaver B."/>
            <person name="Ciecko A."/>
            <person name="Tallon L."/>
            <person name="Jackson J."/>
            <person name="Pai G."/>
            <person name="Aken S.V."/>
            <person name="Utterback T."/>
            <person name="Reidmuller S."/>
            <person name="Feldblyum T."/>
            <person name="Hsiao J."/>
            <person name="Zismann V."/>
            <person name="Iobst S."/>
            <person name="de Vazeille A.R."/>
            <person name="Buell C.R."/>
            <person name="Ying K."/>
            <person name="Li Y."/>
            <person name="Lu T."/>
            <person name="Huang Y."/>
            <person name="Zhao Q."/>
            <person name="Feng Q."/>
            <person name="Zhang L."/>
            <person name="Zhu J."/>
            <person name="Weng Q."/>
            <person name="Mu J."/>
            <person name="Lu Y."/>
            <person name="Fan D."/>
            <person name="Liu Y."/>
            <person name="Guan J."/>
            <person name="Zhang Y."/>
            <person name="Yu S."/>
            <person name="Liu X."/>
            <person name="Zhang Y."/>
            <person name="Hong G."/>
            <person name="Han B."/>
            <person name="Choisne N."/>
            <person name="Demange N."/>
            <person name="Orjeda G."/>
            <person name="Samain S."/>
            <person name="Cattolico L."/>
            <person name="Pelletier E."/>
            <person name="Couloux A."/>
            <person name="Segurens B."/>
            <person name="Wincker P."/>
            <person name="D'Hont A."/>
            <person name="Scarpelli C."/>
            <person name="Weissenbach J."/>
            <person name="Salanoubat M."/>
            <person name="Quetier F."/>
            <person name="Yu Y."/>
            <person name="Kim H.R."/>
            <person name="Rambo T."/>
            <person name="Currie J."/>
            <person name="Collura K."/>
            <person name="Luo M."/>
            <person name="Yang T."/>
            <person name="Ammiraju J.S.S."/>
            <person name="Engler F."/>
            <person name="Soderlund C."/>
            <person name="Wing R.A."/>
            <person name="Palmer L.E."/>
            <person name="de la Bastide M."/>
            <person name="Spiegel L."/>
            <person name="Nascimento L."/>
            <person name="Zutavern T."/>
            <person name="O'Shaughnessy A."/>
            <person name="Dike S."/>
            <person name="Dedhia N."/>
            <person name="Preston R."/>
            <person name="Balija V."/>
            <person name="McCombie W.R."/>
            <person name="Chow T."/>
            <person name="Chen H."/>
            <person name="Chung M."/>
            <person name="Chen C."/>
            <person name="Shaw J."/>
            <person name="Wu H."/>
            <person name="Hsiao K."/>
            <person name="Chao Y."/>
            <person name="Chu M."/>
            <person name="Cheng C."/>
            <person name="Hour A."/>
            <person name="Lee P."/>
            <person name="Lin S."/>
            <person name="Lin Y."/>
            <person name="Liou J."/>
            <person name="Liu S."/>
            <person name="Hsing Y."/>
            <person name="Raghuvanshi S."/>
            <person name="Mohanty A."/>
            <person name="Bharti A.K."/>
            <person name="Gaur A."/>
            <person name="Gupta V."/>
            <person name="Kumar D."/>
            <person name="Ravi V."/>
            <person name="Vij S."/>
            <person name="Kapur A."/>
            <person name="Khurana P."/>
            <person name="Khurana P."/>
            <person name="Khurana J.P."/>
            <person name="Tyagi A.K."/>
            <person name="Gaikwad K."/>
            <person name="Singh A."/>
            <person name="Dalal V."/>
            <person name="Srivastava S."/>
            <person name="Dixit A."/>
            <person name="Pal A.K."/>
            <person name="Ghazi I.A."/>
            <person name="Yadav M."/>
            <person name="Pandit A."/>
            <person name="Bhargava A."/>
            <person name="Sureshbabu K."/>
            <person name="Batra K."/>
            <person name="Sharma T.R."/>
            <person name="Mohapatra T."/>
            <person name="Singh N.K."/>
            <person name="Messing J."/>
            <person name="Nelson A.B."/>
            <person name="Fuks G."/>
            <person name="Kavchok S."/>
            <person name="Keizer G."/>
            <person name="Linton E."/>
            <person name="Llaca V."/>
            <person name="Song R."/>
            <person name="Tanyolac B."/>
            <person name="Young S."/>
            <person name="Ho-Il K."/>
            <person name="Hahn J.H."/>
            <person name="Sangsakoo G."/>
            <person name="Vanavichit A."/>
            <person name="de Mattos Luiz.A.T."/>
            <person name="Zimmer P.D."/>
            <person name="Malone G."/>
            <person name="Dellagostin O."/>
            <person name="de Oliveira A.C."/>
            <person name="Bevan M."/>
            <person name="Bancroft I."/>
            <person name="Minx P."/>
            <person name="Cordum H."/>
            <person name="Wilson R."/>
            <person name="Cheng Z."/>
            <person name="Jin W."/>
            <person name="Jiang J."/>
            <person name="Leong S.A."/>
            <person name="Iwama H."/>
            <person name="Gojobori T."/>
            <person name="Itoh T."/>
            <person name="Niimura Y."/>
            <person name="Fujii Y."/>
            <person name="Habara T."/>
            <person name="Sakai H."/>
            <person name="Sato Y."/>
            <person name="Wilson G."/>
            <person name="Kumar K."/>
            <person name="McCouch S."/>
            <person name="Juretic N."/>
            <person name="Hoen D."/>
            <person name="Wright S."/>
            <person name="Bruskiewich R."/>
            <person name="Bureau T."/>
            <person name="Miyao A."/>
            <person name="Hirochika H."/>
            <person name="Nishikawa T."/>
            <person name="Kadowaki K."/>
            <person name="Sugiura M."/>
            <person name="Burr B."/>
            <person name="Sasaki T."/>
        </authorList>
    </citation>
    <scope>NUCLEOTIDE SEQUENCE [LARGE SCALE GENOMIC DNA]</scope>
    <source>
        <strain evidence="3">cv. Nipponbare</strain>
    </source>
</reference>
<dbReference type="EMBL" id="AP014959">
    <property type="protein sequence ID" value="BAS85860.1"/>
    <property type="molecule type" value="Genomic_DNA"/>
</dbReference>
<sequence length="75" mass="8218">MGQVIGSGWFERRRRQGSDGAEASWTRWPSTASSWMSGCRGSQAIDGNGALGDESWRQRLPHAKTSRKQAVVAIV</sequence>
<dbReference type="InParanoid" id="A0A0P0W1Q8"/>
<organism evidence="2 3">
    <name type="scientific">Oryza sativa subsp. japonica</name>
    <name type="common">Rice</name>
    <dbReference type="NCBI Taxonomy" id="39947"/>
    <lineage>
        <taxon>Eukaryota</taxon>
        <taxon>Viridiplantae</taxon>
        <taxon>Streptophyta</taxon>
        <taxon>Embryophyta</taxon>
        <taxon>Tracheophyta</taxon>
        <taxon>Spermatophyta</taxon>
        <taxon>Magnoliopsida</taxon>
        <taxon>Liliopsida</taxon>
        <taxon>Poales</taxon>
        <taxon>Poaceae</taxon>
        <taxon>BOP clade</taxon>
        <taxon>Oryzoideae</taxon>
        <taxon>Oryzeae</taxon>
        <taxon>Oryzinae</taxon>
        <taxon>Oryza</taxon>
        <taxon>Oryza sativa</taxon>
    </lineage>
</organism>
<dbReference type="Proteomes" id="UP000059680">
    <property type="component" value="Chromosome 3"/>
</dbReference>
<gene>
    <name evidence="2" type="ordered locus">Os03g0693500</name>
    <name evidence="2" type="ORF">OSNPB_030693500</name>
</gene>